<dbReference type="Proteomes" id="UP000317650">
    <property type="component" value="Chromosome 7"/>
</dbReference>
<keyword evidence="5" id="KW-1185">Reference proteome</keyword>
<dbReference type="AlphaFoldDB" id="A0A4S8JH82"/>
<protein>
    <recommendedName>
        <fullName evidence="3">FAF domain-containing protein</fullName>
    </recommendedName>
</protein>
<dbReference type="InterPro" id="IPR021410">
    <property type="entry name" value="FAF"/>
</dbReference>
<feature type="region of interest" description="Disordered" evidence="2">
    <location>
        <begin position="84"/>
        <end position="123"/>
    </location>
</feature>
<reference evidence="4 5" key="1">
    <citation type="journal article" date="2019" name="Nat. Plants">
        <title>Genome sequencing of Musa balbisiana reveals subgenome evolution and function divergence in polyploid bananas.</title>
        <authorList>
            <person name="Yao X."/>
        </authorList>
    </citation>
    <scope>NUCLEOTIDE SEQUENCE [LARGE SCALE GENOMIC DNA]</scope>
    <source>
        <strain evidence="5">cv. DH-PKW</strain>
        <tissue evidence="4">Leaves</tissue>
    </source>
</reference>
<dbReference type="Pfam" id="PF11250">
    <property type="entry name" value="FAF"/>
    <property type="match status" value="1"/>
</dbReference>
<comment type="caution">
    <text evidence="4">The sequence shown here is derived from an EMBL/GenBank/DDBJ whole genome shotgun (WGS) entry which is preliminary data.</text>
</comment>
<evidence type="ECO:0000256" key="1">
    <source>
        <dbReference type="ARBA" id="ARBA00008690"/>
    </source>
</evidence>
<accession>A0A4S8JH82</accession>
<feature type="domain" description="FAF" evidence="3">
    <location>
        <begin position="171"/>
        <end position="224"/>
    </location>
</feature>
<organism evidence="4 5">
    <name type="scientific">Musa balbisiana</name>
    <name type="common">Banana</name>
    <dbReference type="NCBI Taxonomy" id="52838"/>
    <lineage>
        <taxon>Eukaryota</taxon>
        <taxon>Viridiplantae</taxon>
        <taxon>Streptophyta</taxon>
        <taxon>Embryophyta</taxon>
        <taxon>Tracheophyta</taxon>
        <taxon>Spermatophyta</taxon>
        <taxon>Magnoliopsida</taxon>
        <taxon>Liliopsida</taxon>
        <taxon>Zingiberales</taxon>
        <taxon>Musaceae</taxon>
        <taxon>Musa</taxon>
    </lineage>
</organism>
<evidence type="ECO:0000256" key="2">
    <source>
        <dbReference type="SAM" id="MobiDB-lite"/>
    </source>
</evidence>
<comment type="similarity">
    <text evidence="1">Belongs to the fantastic four family.</text>
</comment>
<sequence>MSVAVLQSPFHLEKYGWPAPEETKDDPVMAVEDDHNRPGQFDIWSAIQAQKGASPVAVDAPAPYVHPLMRRSSSSLSQMSLQMCTESLGSESGSDDFSSVPDGLDFDYSPKNETKTEEEDHDVHEKVAVVEERGLWSRTETEERQVPQRKADELVSVNYNCSISRRSPSRSFPPPLPSLSRRDGPCLHMRPHRRDGRLVVQAVLVPSRNYLHAQREGGRLLLSFVDATSDDDSSETVEIEQPHGHHQAIDEIEENKAEEAKLKNCYDADDDEEEEEEEVEVVDRGTVVEVKVSTQPQQQNGSAMKILRSSLVINKFVGGTPRSSNAKCEQSNLNSISQWQAITPATVARRPPPTPATAAAAVVVASTLSASTEAYNDVGARPPLGDDEHHLPLDNKLLFTSKRRNREELLHSMKRPEDTTPSFEVNCYVLFNVSIRPLLFQGSDT</sequence>
<evidence type="ECO:0000313" key="4">
    <source>
        <dbReference type="EMBL" id="THU60879.1"/>
    </source>
</evidence>
<dbReference type="InterPro" id="IPR046431">
    <property type="entry name" value="FAF_dom"/>
</dbReference>
<feature type="region of interest" description="Disordered" evidence="2">
    <location>
        <begin position="15"/>
        <end position="37"/>
    </location>
</feature>
<gene>
    <name evidence="4" type="ORF">C4D60_Mb07t17380</name>
</gene>
<evidence type="ECO:0000259" key="3">
    <source>
        <dbReference type="Pfam" id="PF11250"/>
    </source>
</evidence>
<feature type="compositionally biased region" description="Basic and acidic residues" evidence="2">
    <location>
        <begin position="21"/>
        <end position="37"/>
    </location>
</feature>
<evidence type="ECO:0000313" key="5">
    <source>
        <dbReference type="Proteomes" id="UP000317650"/>
    </source>
</evidence>
<feature type="compositionally biased region" description="Polar residues" evidence="2">
    <location>
        <begin position="84"/>
        <end position="97"/>
    </location>
</feature>
<dbReference type="PANTHER" id="PTHR33155">
    <property type="entry name" value="FANTASTIC FOUR-LIKE PROTEIN (DUF3049)"/>
    <property type="match status" value="1"/>
</dbReference>
<dbReference type="EMBL" id="PYDT01000005">
    <property type="protein sequence ID" value="THU60879.1"/>
    <property type="molecule type" value="Genomic_DNA"/>
</dbReference>
<feature type="region of interest" description="Disordered" evidence="2">
    <location>
        <begin position="164"/>
        <end position="187"/>
    </location>
</feature>
<proteinExistence type="inferred from homology"/>
<dbReference type="PANTHER" id="PTHR33155:SF3">
    <property type="entry name" value="PROTEIN FAF-LIKE, CHLOROPLASTIC"/>
    <property type="match status" value="1"/>
</dbReference>
<name>A0A4S8JH82_MUSBA</name>